<dbReference type="EMBL" id="KI912117">
    <property type="protein sequence ID" value="ETS76647.1"/>
    <property type="molecule type" value="Genomic_DNA"/>
</dbReference>
<dbReference type="OMA" id="QTIDQDV"/>
<gene>
    <name evidence="1" type="ORF">PFICI_12034</name>
</gene>
<reference evidence="2" key="1">
    <citation type="journal article" date="2015" name="BMC Genomics">
        <title>Genomic and transcriptomic analysis of the endophytic fungus Pestalotiopsis fici reveals its lifestyle and high potential for synthesis of natural products.</title>
        <authorList>
            <person name="Wang X."/>
            <person name="Zhang X."/>
            <person name="Liu L."/>
            <person name="Xiang M."/>
            <person name="Wang W."/>
            <person name="Sun X."/>
            <person name="Che Y."/>
            <person name="Guo L."/>
            <person name="Liu G."/>
            <person name="Guo L."/>
            <person name="Wang C."/>
            <person name="Yin W.B."/>
            <person name="Stadler M."/>
            <person name="Zhang X."/>
            <person name="Liu X."/>
        </authorList>
    </citation>
    <scope>NUCLEOTIDE SEQUENCE [LARGE SCALE GENOMIC DNA]</scope>
    <source>
        <strain evidence="2">W106-1 / CGMCC3.15140</strain>
    </source>
</reference>
<dbReference type="GeneID" id="19277047"/>
<dbReference type="KEGG" id="pfy:PFICI_12034"/>
<dbReference type="eggNOG" id="ENOG502SJYI">
    <property type="taxonomic scope" value="Eukaryota"/>
</dbReference>
<dbReference type="AlphaFoldDB" id="W3WU13"/>
<dbReference type="HOGENOM" id="CLU_009290_0_0_1"/>
<sequence>MIPNLISAPMQNSASIVHVNLDISLFKCEAPPEFRPIGSALTQRRKDEAEHGKIHDIATKLGRLFNDIVPPTPTLIKAYGCRASEIMSNQAINPQGTDADGFFKDHIGADARSLWAAATSGPSAISMHLLGCMLAKAWSPAEATGLWFELVRERQKEIKATGGRGYMYREVVEASQQEIERSELAQWDSSMRAWLRRAEQTKRSQHCQFNLIAGNIKLPWTATGTTYQKVIQSWLRSMKTMEDLLNNLPQEATDRSLLHSIESWHLYPDLLVFQGTGTVLVHLNDPLLPSSAILSLGLEYTGQSKHETNSWSLALSHLRHYGSSVKVTSPRSQPRLTMSKVWLIALGNILRQWQVENSRIPDAVDWFRQLGSLLRRYPRAESKALTWLWRISDACHEVLGQDEPEKEHDLSVIKYGYRRATHFLDSNPMFTLPFFGLCNPHCMSAIKVTGDINRGVAYLREACSSVNMTGFNAAVCYKKPLVKGVTYHEWATVQSGPWQHHDGTEGNGHVRWIYYATKDGADSAKYSLQSLQNRKADIERLGEGCFIINDAKEQPSGEHLADNQHLTWKNPPFLFADGSGEARIDSVSQNSGNLDFQVWLKEKTTLPSSLSSSSTLSSWQSISIGLNDAQKTVGSIRASTCWLQSLTATKNLLDHLFSILQASNATSEFSWKKPTRQALALDLDNTITQANDQGYASYILMSNHNKPSTQYLASLRILELATHIYGQLHTATISPRIVTLKLNDALWIPAGLRACVDSGDGESVRYQSAEDWAVGLTRAQTFACIAMFESGRFNVDPGQLEEVVALGAEDSLFVAGILLSDPGSSDAASQVHHLIGNTGHSGMVLLVAPLEPMVRGTAYDPYSVKHRPFDGRRLDAFENSSLHLSFTEWKFPIEWQCTGEIDQELFLLESVLSVRQGGKRIGDIDVLQFERSPYIVFAPPDSCACKDKEHSVLGDVVSINSWDELLDPPGTPSIVHAHGNWPARLAVAALLSQLGKGHCIAIMKGGNVCWSCFREEFSVPEPHMPEFIID</sequence>
<accession>W3WU13</accession>
<evidence type="ECO:0000313" key="2">
    <source>
        <dbReference type="Proteomes" id="UP000030651"/>
    </source>
</evidence>
<name>W3WU13_PESFW</name>
<dbReference type="Proteomes" id="UP000030651">
    <property type="component" value="Unassembled WGS sequence"/>
</dbReference>
<dbReference type="RefSeq" id="XP_007838806.1">
    <property type="nucleotide sequence ID" value="XM_007840615.1"/>
</dbReference>
<keyword evidence="2" id="KW-1185">Reference proteome</keyword>
<protein>
    <submittedName>
        <fullName evidence="1">Uncharacterized protein</fullName>
    </submittedName>
</protein>
<evidence type="ECO:0000313" key="1">
    <source>
        <dbReference type="EMBL" id="ETS76647.1"/>
    </source>
</evidence>
<proteinExistence type="predicted"/>
<dbReference type="OrthoDB" id="5354164at2759"/>
<organism evidence="1 2">
    <name type="scientific">Pestalotiopsis fici (strain W106-1 / CGMCC3.15140)</name>
    <dbReference type="NCBI Taxonomy" id="1229662"/>
    <lineage>
        <taxon>Eukaryota</taxon>
        <taxon>Fungi</taxon>
        <taxon>Dikarya</taxon>
        <taxon>Ascomycota</taxon>
        <taxon>Pezizomycotina</taxon>
        <taxon>Sordariomycetes</taxon>
        <taxon>Xylariomycetidae</taxon>
        <taxon>Amphisphaeriales</taxon>
        <taxon>Sporocadaceae</taxon>
        <taxon>Pestalotiopsis</taxon>
    </lineage>
</organism>
<dbReference type="InParanoid" id="W3WU13"/>